<dbReference type="PANTHER" id="PTHR42673:SF21">
    <property type="entry name" value="GLUTATHIONE S-TRANSFERASE YFCF"/>
    <property type="match status" value="1"/>
</dbReference>
<dbReference type="AlphaFoldDB" id="A0A371XCL4"/>
<protein>
    <submittedName>
        <fullName evidence="3">Glutathione S-transferase family protein</fullName>
    </submittedName>
</protein>
<dbReference type="Gene3D" id="3.40.30.10">
    <property type="entry name" value="Glutaredoxin"/>
    <property type="match status" value="1"/>
</dbReference>
<dbReference type="RefSeq" id="WP_116624543.1">
    <property type="nucleotide sequence ID" value="NZ_QURN01000010.1"/>
</dbReference>
<feature type="domain" description="GST C-terminal" evidence="2">
    <location>
        <begin position="84"/>
        <end position="208"/>
    </location>
</feature>
<dbReference type="SUPFAM" id="SSF47616">
    <property type="entry name" value="GST C-terminal domain-like"/>
    <property type="match status" value="1"/>
</dbReference>
<accession>A0A371XCL4</accession>
<dbReference type="PROSITE" id="PS50405">
    <property type="entry name" value="GST_CTER"/>
    <property type="match status" value="1"/>
</dbReference>
<evidence type="ECO:0000259" key="2">
    <source>
        <dbReference type="PROSITE" id="PS50405"/>
    </source>
</evidence>
<organism evidence="3 4">
    <name type="scientific">Mesorhizobium denitrificans</name>
    <dbReference type="NCBI Taxonomy" id="2294114"/>
    <lineage>
        <taxon>Bacteria</taxon>
        <taxon>Pseudomonadati</taxon>
        <taxon>Pseudomonadota</taxon>
        <taxon>Alphaproteobacteria</taxon>
        <taxon>Hyphomicrobiales</taxon>
        <taxon>Phyllobacteriaceae</taxon>
        <taxon>Mesorhizobium</taxon>
    </lineage>
</organism>
<dbReference type="Proteomes" id="UP000262379">
    <property type="component" value="Unassembled WGS sequence"/>
</dbReference>
<name>A0A371XCL4_9HYPH</name>
<dbReference type="InterPro" id="IPR036249">
    <property type="entry name" value="Thioredoxin-like_sf"/>
</dbReference>
<dbReference type="InterPro" id="IPR036282">
    <property type="entry name" value="Glutathione-S-Trfase_C_sf"/>
</dbReference>
<dbReference type="GO" id="GO:0006559">
    <property type="term" value="P:L-phenylalanine catabolic process"/>
    <property type="evidence" value="ECO:0007669"/>
    <property type="project" value="TreeGrafter"/>
</dbReference>
<sequence>MILIGQYDSPFVRRVGIALTLYGLEFEHWPWSTFGDADKLREYNPLTRVPTLVLDGGEVLIETSAIVDYIDGLVSAERRLFPVKEPARYRAMRVVGLASGLSDLAVRLFYEQVLHKQPSDVLVERLLTQIRAGLAVLERECADLTSTYWFGENLGYPDIAVAACLRHIKEAHPGLADGSDYPTLNAFSEQLEKLPVFKKISQVFIPPA</sequence>
<dbReference type="GO" id="GO:0016034">
    <property type="term" value="F:maleylacetoacetate isomerase activity"/>
    <property type="evidence" value="ECO:0007669"/>
    <property type="project" value="TreeGrafter"/>
</dbReference>
<dbReference type="GO" id="GO:0004364">
    <property type="term" value="F:glutathione transferase activity"/>
    <property type="evidence" value="ECO:0007669"/>
    <property type="project" value="TreeGrafter"/>
</dbReference>
<dbReference type="PROSITE" id="PS50404">
    <property type="entry name" value="GST_NTER"/>
    <property type="match status" value="1"/>
</dbReference>
<dbReference type="InterPro" id="IPR040079">
    <property type="entry name" value="Glutathione_S-Trfase"/>
</dbReference>
<keyword evidence="3" id="KW-0808">Transferase</keyword>
<dbReference type="InterPro" id="IPR010987">
    <property type="entry name" value="Glutathione-S-Trfase_C-like"/>
</dbReference>
<dbReference type="EMBL" id="QURN01000010">
    <property type="protein sequence ID" value="RFC66961.1"/>
    <property type="molecule type" value="Genomic_DNA"/>
</dbReference>
<dbReference type="SFLD" id="SFLDS00019">
    <property type="entry name" value="Glutathione_Transferase_(cytos"/>
    <property type="match status" value="1"/>
</dbReference>
<reference evidence="4" key="1">
    <citation type="submission" date="2018-08" db="EMBL/GenBank/DDBJ databases">
        <authorList>
            <person name="Im W.T."/>
        </authorList>
    </citation>
    <scope>NUCLEOTIDE SEQUENCE [LARGE SCALE GENOMIC DNA]</scope>
    <source>
        <strain evidence="4">LA-28</strain>
    </source>
</reference>
<proteinExistence type="predicted"/>
<evidence type="ECO:0000259" key="1">
    <source>
        <dbReference type="PROSITE" id="PS50404"/>
    </source>
</evidence>
<comment type="caution">
    <text evidence="3">The sequence shown here is derived from an EMBL/GenBank/DDBJ whole genome shotgun (WGS) entry which is preliminary data.</text>
</comment>
<dbReference type="Pfam" id="PF13410">
    <property type="entry name" value="GST_C_2"/>
    <property type="match status" value="1"/>
</dbReference>
<evidence type="ECO:0000313" key="3">
    <source>
        <dbReference type="EMBL" id="RFC66961.1"/>
    </source>
</evidence>
<dbReference type="InterPro" id="IPR004045">
    <property type="entry name" value="Glutathione_S-Trfase_N"/>
</dbReference>
<feature type="domain" description="GST N-terminal" evidence="1">
    <location>
        <begin position="1"/>
        <end position="78"/>
    </location>
</feature>
<dbReference type="GO" id="GO:0006749">
    <property type="term" value="P:glutathione metabolic process"/>
    <property type="evidence" value="ECO:0007669"/>
    <property type="project" value="TreeGrafter"/>
</dbReference>
<dbReference type="Pfam" id="PF13417">
    <property type="entry name" value="GST_N_3"/>
    <property type="match status" value="1"/>
</dbReference>
<evidence type="ECO:0000313" key="4">
    <source>
        <dbReference type="Proteomes" id="UP000262379"/>
    </source>
</evidence>
<dbReference type="SUPFAM" id="SSF52833">
    <property type="entry name" value="Thioredoxin-like"/>
    <property type="match status" value="1"/>
</dbReference>
<keyword evidence="4" id="KW-1185">Reference proteome</keyword>
<dbReference type="PANTHER" id="PTHR42673">
    <property type="entry name" value="MALEYLACETOACETATE ISOMERASE"/>
    <property type="match status" value="1"/>
</dbReference>
<dbReference type="Gene3D" id="1.20.1050.10">
    <property type="match status" value="1"/>
</dbReference>
<gene>
    <name evidence="3" type="ORF">DY251_14080</name>
</gene>